<dbReference type="Pfam" id="PF02397">
    <property type="entry name" value="Bac_transf"/>
    <property type="match status" value="1"/>
</dbReference>
<feature type="non-terminal residue" evidence="2">
    <location>
        <position position="108"/>
    </location>
</feature>
<feature type="domain" description="Bacterial sugar transferase" evidence="1">
    <location>
        <begin position="46"/>
        <end position="107"/>
    </location>
</feature>
<reference evidence="2" key="1">
    <citation type="journal article" date="2015" name="Nature">
        <title>Complex archaea that bridge the gap between prokaryotes and eukaryotes.</title>
        <authorList>
            <person name="Spang A."/>
            <person name="Saw J.H."/>
            <person name="Jorgensen S.L."/>
            <person name="Zaremba-Niedzwiedzka K."/>
            <person name="Martijn J."/>
            <person name="Lind A.E."/>
            <person name="van Eijk R."/>
            <person name="Schleper C."/>
            <person name="Guy L."/>
            <person name="Ettema T.J."/>
        </authorList>
    </citation>
    <scope>NUCLEOTIDE SEQUENCE</scope>
</reference>
<proteinExistence type="predicted"/>
<comment type="caution">
    <text evidence="2">The sequence shown here is derived from an EMBL/GenBank/DDBJ whole genome shotgun (WGS) entry which is preliminary data.</text>
</comment>
<name>A0A0F9BHS5_9ZZZZ</name>
<dbReference type="GO" id="GO:0016780">
    <property type="term" value="F:phosphotransferase activity, for other substituted phosphate groups"/>
    <property type="evidence" value="ECO:0007669"/>
    <property type="project" value="TreeGrafter"/>
</dbReference>
<protein>
    <recommendedName>
        <fullName evidence="1">Bacterial sugar transferase domain-containing protein</fullName>
    </recommendedName>
</protein>
<dbReference type="PANTHER" id="PTHR30576">
    <property type="entry name" value="COLANIC BIOSYNTHESIS UDP-GLUCOSE LIPID CARRIER TRANSFERASE"/>
    <property type="match status" value="1"/>
</dbReference>
<dbReference type="EMBL" id="LAZR01040877">
    <property type="protein sequence ID" value="KKL13382.1"/>
    <property type="molecule type" value="Genomic_DNA"/>
</dbReference>
<dbReference type="AlphaFoldDB" id="A0A0F9BHS5"/>
<gene>
    <name evidence="2" type="ORF">LCGC14_2526330</name>
</gene>
<accession>A0A0F9BHS5</accession>
<evidence type="ECO:0000259" key="1">
    <source>
        <dbReference type="Pfam" id="PF02397"/>
    </source>
</evidence>
<organism evidence="2">
    <name type="scientific">marine sediment metagenome</name>
    <dbReference type="NCBI Taxonomy" id="412755"/>
    <lineage>
        <taxon>unclassified sequences</taxon>
        <taxon>metagenomes</taxon>
        <taxon>ecological metagenomes</taxon>
    </lineage>
</organism>
<dbReference type="InterPro" id="IPR003362">
    <property type="entry name" value="Bact_transf"/>
</dbReference>
<sequence length="108" mass="12045">MRSPDLLTGTKRRWTRHLSKLPRARRRKIAPVGLPWPASRGYLLAKRVMDLLAGTALLVLTLPVMALAAAAIKLASRGPILFSQLRVGLNGEHFRMYKFRSMVPGAQD</sequence>
<dbReference type="PANTHER" id="PTHR30576:SF0">
    <property type="entry name" value="UNDECAPRENYL-PHOSPHATE N-ACETYLGALACTOSAMINYL 1-PHOSPHATE TRANSFERASE-RELATED"/>
    <property type="match status" value="1"/>
</dbReference>
<evidence type="ECO:0000313" key="2">
    <source>
        <dbReference type="EMBL" id="KKL13382.1"/>
    </source>
</evidence>